<protein>
    <submittedName>
        <fullName evidence="2">Oidioi.mRNA.OKI2018_I69.PAR.g8739.t1.cds</fullName>
    </submittedName>
</protein>
<dbReference type="InterPro" id="IPR052789">
    <property type="entry name" value="SSUH2_homolog"/>
</dbReference>
<dbReference type="PANTHER" id="PTHR48465:SF1">
    <property type="entry name" value="PROTEIN SSUH2 HOMOLOG"/>
    <property type="match status" value="1"/>
</dbReference>
<feature type="compositionally biased region" description="Basic and acidic residues" evidence="1">
    <location>
        <begin position="411"/>
        <end position="426"/>
    </location>
</feature>
<reference evidence="2 3" key="1">
    <citation type="submission" date="2021-04" db="EMBL/GenBank/DDBJ databases">
        <authorList>
            <person name="Bliznina A."/>
        </authorList>
    </citation>
    <scope>NUCLEOTIDE SEQUENCE [LARGE SCALE GENOMIC DNA]</scope>
</reference>
<feature type="region of interest" description="Disordered" evidence="1">
    <location>
        <begin position="361"/>
        <end position="426"/>
    </location>
</feature>
<dbReference type="Proteomes" id="UP001158576">
    <property type="component" value="Chromosome PAR"/>
</dbReference>
<organism evidence="2 3">
    <name type="scientific">Oikopleura dioica</name>
    <name type="common">Tunicate</name>
    <dbReference type="NCBI Taxonomy" id="34765"/>
    <lineage>
        <taxon>Eukaryota</taxon>
        <taxon>Metazoa</taxon>
        <taxon>Chordata</taxon>
        <taxon>Tunicata</taxon>
        <taxon>Appendicularia</taxon>
        <taxon>Copelata</taxon>
        <taxon>Oikopleuridae</taxon>
        <taxon>Oikopleura</taxon>
    </lineage>
</organism>
<feature type="compositionally biased region" description="Basic and acidic residues" evidence="1">
    <location>
        <begin position="546"/>
        <end position="565"/>
    </location>
</feature>
<name>A0ABN7RPU9_OIKDI</name>
<dbReference type="InterPro" id="IPR001305">
    <property type="entry name" value="HSP_DnaJ_Cys-rich_dom"/>
</dbReference>
<evidence type="ECO:0000313" key="3">
    <source>
        <dbReference type="Proteomes" id="UP001158576"/>
    </source>
</evidence>
<keyword evidence="3" id="KW-1185">Reference proteome</keyword>
<evidence type="ECO:0000313" key="2">
    <source>
        <dbReference type="EMBL" id="CAG5077514.1"/>
    </source>
</evidence>
<dbReference type="CDD" id="cd10719">
    <property type="entry name" value="DnaJ_zf"/>
    <property type="match status" value="1"/>
</dbReference>
<dbReference type="InterPro" id="IPR036280">
    <property type="entry name" value="Multihaem_cyt_sf"/>
</dbReference>
<feature type="region of interest" description="Disordered" evidence="1">
    <location>
        <begin position="526"/>
        <end position="569"/>
    </location>
</feature>
<accession>A0ABN7RPU9</accession>
<proteinExistence type="predicted"/>
<sequence>MRLFFIFLVETYSAQDHVLEKIPFRSVKTQYRHIELYLPVTGPISDFFHRDAANQLCKSKGMRLPDPLDLNESIAIFKDQKGENFQWEVYTGITRTEIPGGKDDWLTHYDNLAPNISWSSRFDSSDGFSMDTQHHPLPREDFGLCLMREYTEYSDALLFNICDNRTIGSFLCEDDNRDFALKTFLNKTFIELYGDFIYDDHILTESSLKEININSHEFRWILNRSPRRILDAAAQCKSEDSTLHHPSTMNTAYYKEYILPRISVDILWLNGYQKDINIWELESSPMGDFTAAELLGGPRLLFKEDLPEENLARTWLQLSFEHYIPEAKRRYGFPYKYTVRGKDNKLRSTTKLTQAYTMCMKGGSTQSSSSSDQSAPPYPYPPPNNPGMSAPPLPGYPLPEFDGQNQQFIPEKPEENHDPSHLPHDAELPSYEWATNMVPPSAPLAGELEHPDASSWDEKFTMDENTAIQCLEDYIDENCCWGKGPMKKMKIISVEPSMAFKYRLTSWTEKRYTEWAHEPYHWGSFVDGPENGPQPDPWSIEIPRPQLEKPKDEKSQDEVEWEGKGKEKRKIPHTEHVKICWHCHGRGRIRCSMCHGSGESGVGDNKRRCSTCHGSGRRRCTTCHGTGRLKHFLMLIVNFETEKDHFIHEETDLPDEEIMKATGTCLFQESNFAVGWIQNFRVNSVNDNSAKLVHEHRTKWPDRRVWRQAHQLDSVPVFEIRYKKGDKDGRYWIMGNNELIWSDDYDAQCCCCCYCKDGGCCNNCACCNKCSCAIM</sequence>
<gene>
    <name evidence="2" type="ORF">OKIOD_LOCUS297</name>
</gene>
<feature type="compositionally biased region" description="Low complexity" evidence="1">
    <location>
        <begin position="363"/>
        <end position="375"/>
    </location>
</feature>
<dbReference type="EMBL" id="OU015568">
    <property type="protein sequence ID" value="CAG5077514.1"/>
    <property type="molecule type" value="Genomic_DNA"/>
</dbReference>
<evidence type="ECO:0000256" key="1">
    <source>
        <dbReference type="SAM" id="MobiDB-lite"/>
    </source>
</evidence>
<dbReference type="PANTHER" id="PTHR48465">
    <property type="entry name" value="PROTEIN SSUH2 HOMOLOG"/>
    <property type="match status" value="1"/>
</dbReference>
<feature type="compositionally biased region" description="Pro residues" evidence="1">
    <location>
        <begin position="376"/>
        <end position="397"/>
    </location>
</feature>
<dbReference type="SUPFAM" id="SSF48695">
    <property type="entry name" value="Multiheme cytochromes"/>
    <property type="match status" value="1"/>
</dbReference>